<protein>
    <submittedName>
        <fullName evidence="2">Lipid-transfer protein</fullName>
    </submittedName>
</protein>
<dbReference type="EMBL" id="BKCP01004439">
    <property type="protein sequence ID" value="GER31220.1"/>
    <property type="molecule type" value="Genomic_DNA"/>
</dbReference>
<keyword evidence="3" id="KW-1185">Reference proteome</keyword>
<evidence type="ECO:0000256" key="1">
    <source>
        <dbReference type="SAM" id="SignalP"/>
    </source>
</evidence>
<feature type="signal peptide" evidence="1">
    <location>
        <begin position="1"/>
        <end position="22"/>
    </location>
</feature>
<dbReference type="Proteomes" id="UP000325081">
    <property type="component" value="Unassembled WGS sequence"/>
</dbReference>
<dbReference type="OrthoDB" id="696558at2759"/>
<name>A0A5A7PET8_STRAF</name>
<gene>
    <name evidence="2" type="ORF">STAS_07215</name>
</gene>
<sequence>MALVRAIFSWSLWATTLRMMATAPSTRPSRLHSPNGRPVLCITWRCGKSRRPNNLWMKNGLQKENKNAAMGPWDVLGPSFVGLYGPPILWMANGPSRRPSRLHSLNGRPVFCVTCRCGKRLSGSRVVPLYNDKANVLGIVKVKVPIALSLVVNSCGKKVPQGIDQSGSKGNKNAAMERVRAIFCWSLWATTLVAMAPR</sequence>
<evidence type="ECO:0000313" key="2">
    <source>
        <dbReference type="EMBL" id="GER31220.1"/>
    </source>
</evidence>
<organism evidence="2 3">
    <name type="scientific">Striga asiatica</name>
    <name type="common">Asiatic witchweed</name>
    <name type="synonym">Buchnera asiatica</name>
    <dbReference type="NCBI Taxonomy" id="4170"/>
    <lineage>
        <taxon>Eukaryota</taxon>
        <taxon>Viridiplantae</taxon>
        <taxon>Streptophyta</taxon>
        <taxon>Embryophyta</taxon>
        <taxon>Tracheophyta</taxon>
        <taxon>Spermatophyta</taxon>
        <taxon>Magnoliopsida</taxon>
        <taxon>eudicotyledons</taxon>
        <taxon>Gunneridae</taxon>
        <taxon>Pentapetalae</taxon>
        <taxon>asterids</taxon>
        <taxon>lamiids</taxon>
        <taxon>Lamiales</taxon>
        <taxon>Orobanchaceae</taxon>
        <taxon>Buchnereae</taxon>
        <taxon>Striga</taxon>
    </lineage>
</organism>
<evidence type="ECO:0000313" key="3">
    <source>
        <dbReference type="Proteomes" id="UP000325081"/>
    </source>
</evidence>
<accession>A0A5A7PET8</accession>
<proteinExistence type="predicted"/>
<comment type="caution">
    <text evidence="2">The sequence shown here is derived from an EMBL/GenBank/DDBJ whole genome shotgun (WGS) entry which is preliminary data.</text>
</comment>
<dbReference type="AlphaFoldDB" id="A0A5A7PET8"/>
<keyword evidence="1" id="KW-0732">Signal</keyword>
<reference evidence="3" key="1">
    <citation type="journal article" date="2019" name="Curr. Biol.">
        <title>Genome Sequence of Striga asiatica Provides Insight into the Evolution of Plant Parasitism.</title>
        <authorList>
            <person name="Yoshida S."/>
            <person name="Kim S."/>
            <person name="Wafula E.K."/>
            <person name="Tanskanen J."/>
            <person name="Kim Y.M."/>
            <person name="Honaas L."/>
            <person name="Yang Z."/>
            <person name="Spallek T."/>
            <person name="Conn C.E."/>
            <person name="Ichihashi Y."/>
            <person name="Cheong K."/>
            <person name="Cui S."/>
            <person name="Der J.P."/>
            <person name="Gundlach H."/>
            <person name="Jiao Y."/>
            <person name="Hori C."/>
            <person name="Ishida J.K."/>
            <person name="Kasahara H."/>
            <person name="Kiba T."/>
            <person name="Kim M.S."/>
            <person name="Koo N."/>
            <person name="Laohavisit A."/>
            <person name="Lee Y.H."/>
            <person name="Lumba S."/>
            <person name="McCourt P."/>
            <person name="Mortimer J.C."/>
            <person name="Mutuku J.M."/>
            <person name="Nomura T."/>
            <person name="Sasaki-Sekimoto Y."/>
            <person name="Seto Y."/>
            <person name="Wang Y."/>
            <person name="Wakatake T."/>
            <person name="Sakakibara H."/>
            <person name="Demura T."/>
            <person name="Yamaguchi S."/>
            <person name="Yoneyama K."/>
            <person name="Manabe R.I."/>
            <person name="Nelson D.C."/>
            <person name="Schulman A.H."/>
            <person name="Timko M.P."/>
            <person name="dePamphilis C.W."/>
            <person name="Choi D."/>
            <person name="Shirasu K."/>
        </authorList>
    </citation>
    <scope>NUCLEOTIDE SEQUENCE [LARGE SCALE GENOMIC DNA]</scope>
    <source>
        <strain evidence="3">cv. UVA1</strain>
    </source>
</reference>
<feature type="chain" id="PRO_5022916506" evidence="1">
    <location>
        <begin position="23"/>
        <end position="198"/>
    </location>
</feature>